<dbReference type="Pfam" id="PF00072">
    <property type="entry name" value="Response_reg"/>
    <property type="match status" value="1"/>
</dbReference>
<protein>
    <submittedName>
        <fullName evidence="4">Response regulator</fullName>
    </submittedName>
</protein>
<evidence type="ECO:0000313" key="4">
    <source>
        <dbReference type="EMBL" id="MBA5688256.1"/>
    </source>
</evidence>
<proteinExistence type="predicted"/>
<keyword evidence="5" id="KW-1185">Reference proteome</keyword>
<feature type="modified residue" description="4-aspartylphosphate" evidence="2">
    <location>
        <position position="52"/>
    </location>
</feature>
<dbReference type="PANTHER" id="PTHR44591">
    <property type="entry name" value="STRESS RESPONSE REGULATOR PROTEIN 1"/>
    <property type="match status" value="1"/>
</dbReference>
<dbReference type="InterPro" id="IPR050595">
    <property type="entry name" value="Bact_response_regulator"/>
</dbReference>
<feature type="domain" description="Response regulatory" evidence="3">
    <location>
        <begin position="2"/>
        <end position="122"/>
    </location>
</feature>
<reference evidence="4 5" key="1">
    <citation type="submission" date="2020-07" db="EMBL/GenBank/DDBJ databases">
        <title>Novel species isolated from subtropical streams in China.</title>
        <authorList>
            <person name="Lu H."/>
        </authorList>
    </citation>
    <scope>NUCLEOTIDE SEQUENCE [LARGE SCALE GENOMIC DNA]</scope>
    <source>
        <strain evidence="4 5">LX47W</strain>
    </source>
</reference>
<dbReference type="EMBL" id="JACEZU010000006">
    <property type="protein sequence ID" value="MBA5688256.1"/>
    <property type="molecule type" value="Genomic_DNA"/>
</dbReference>
<name>A0A7W2FAR7_9BURK</name>
<sequence>MRVLLLDDDVFMLELLADMVTSLGQHTVTCETSSLRALELLRANGPDLLICDLGLPELDGIELLRMLAEQGFDGAVVLLSGLDVGVLRAAERLARAQGLALLGACAKPLARERLAALLAQAAARPRHAGVGVGTTPGMAPGVAP</sequence>
<dbReference type="SUPFAM" id="SSF52172">
    <property type="entry name" value="CheY-like"/>
    <property type="match status" value="1"/>
</dbReference>
<gene>
    <name evidence="4" type="ORF">H3H39_14500</name>
</gene>
<dbReference type="InterPro" id="IPR001789">
    <property type="entry name" value="Sig_transdc_resp-reg_receiver"/>
</dbReference>
<evidence type="ECO:0000313" key="5">
    <source>
        <dbReference type="Proteomes" id="UP000573499"/>
    </source>
</evidence>
<dbReference type="GO" id="GO:0000160">
    <property type="term" value="P:phosphorelay signal transduction system"/>
    <property type="evidence" value="ECO:0007669"/>
    <property type="project" value="InterPro"/>
</dbReference>
<dbReference type="AlphaFoldDB" id="A0A7W2FAR7"/>
<comment type="caution">
    <text evidence="4">The sequence shown here is derived from an EMBL/GenBank/DDBJ whole genome shotgun (WGS) entry which is preliminary data.</text>
</comment>
<dbReference type="Proteomes" id="UP000573499">
    <property type="component" value="Unassembled WGS sequence"/>
</dbReference>
<evidence type="ECO:0000256" key="2">
    <source>
        <dbReference type="PROSITE-ProRule" id="PRU00169"/>
    </source>
</evidence>
<keyword evidence="1 2" id="KW-0597">Phosphoprotein</keyword>
<dbReference type="InterPro" id="IPR011006">
    <property type="entry name" value="CheY-like_superfamily"/>
</dbReference>
<dbReference type="PROSITE" id="PS50110">
    <property type="entry name" value="RESPONSE_REGULATORY"/>
    <property type="match status" value="1"/>
</dbReference>
<evidence type="ECO:0000259" key="3">
    <source>
        <dbReference type="PROSITE" id="PS50110"/>
    </source>
</evidence>
<evidence type="ECO:0000256" key="1">
    <source>
        <dbReference type="ARBA" id="ARBA00022553"/>
    </source>
</evidence>
<dbReference type="PANTHER" id="PTHR44591:SF3">
    <property type="entry name" value="RESPONSE REGULATORY DOMAIN-CONTAINING PROTEIN"/>
    <property type="match status" value="1"/>
</dbReference>
<accession>A0A7W2FAR7</accession>
<dbReference type="Gene3D" id="3.40.50.2300">
    <property type="match status" value="1"/>
</dbReference>
<dbReference type="SMART" id="SM00448">
    <property type="entry name" value="REC"/>
    <property type="match status" value="1"/>
</dbReference>
<organism evidence="4 5">
    <name type="scientific">Rugamonas apoptosis</name>
    <dbReference type="NCBI Taxonomy" id="2758570"/>
    <lineage>
        <taxon>Bacteria</taxon>
        <taxon>Pseudomonadati</taxon>
        <taxon>Pseudomonadota</taxon>
        <taxon>Betaproteobacteria</taxon>
        <taxon>Burkholderiales</taxon>
        <taxon>Oxalobacteraceae</taxon>
        <taxon>Telluria group</taxon>
        <taxon>Rugamonas</taxon>
    </lineage>
</organism>